<evidence type="ECO:0000313" key="7">
    <source>
        <dbReference type="EMBL" id="OJA20469.1"/>
    </source>
</evidence>
<dbReference type="PIRSF" id="PIRSF006060">
    <property type="entry name" value="AA_transporter"/>
    <property type="match status" value="1"/>
</dbReference>
<reference evidence="7 8" key="1">
    <citation type="submission" date="2016-03" db="EMBL/GenBank/DDBJ databases">
        <title>Comparative genomics of the ectomycorrhizal sister species Rhizopogon vinicolor and Rhizopogon vesiculosus (Basidiomycota: Boletales) reveals a divergence of the mating type B locus.</title>
        <authorList>
            <person name="Mujic A.B."/>
            <person name="Kuo A."/>
            <person name="Tritt A."/>
            <person name="Lipzen A."/>
            <person name="Chen C."/>
            <person name="Johnson J."/>
            <person name="Sharma A."/>
            <person name="Barry K."/>
            <person name="Grigoriev I.V."/>
            <person name="Spatafora J.W."/>
        </authorList>
    </citation>
    <scope>NUCLEOTIDE SEQUENCE [LARGE SCALE GENOMIC DNA]</scope>
    <source>
        <strain evidence="7 8">AM-OR11-056</strain>
    </source>
</reference>
<gene>
    <name evidence="7" type="ORF">AZE42_04902</name>
</gene>
<dbReference type="GO" id="GO:0015171">
    <property type="term" value="F:amino acid transmembrane transporter activity"/>
    <property type="evidence" value="ECO:0007669"/>
    <property type="project" value="TreeGrafter"/>
</dbReference>
<feature type="transmembrane region" description="Helical" evidence="5">
    <location>
        <begin position="263"/>
        <end position="285"/>
    </location>
</feature>
<dbReference type="AlphaFoldDB" id="A0A1J8QHU8"/>
<keyword evidence="4 5" id="KW-0472">Membrane</keyword>
<dbReference type="Proteomes" id="UP000183567">
    <property type="component" value="Unassembled WGS sequence"/>
</dbReference>
<feature type="transmembrane region" description="Helical" evidence="5">
    <location>
        <begin position="91"/>
        <end position="112"/>
    </location>
</feature>
<keyword evidence="3 5" id="KW-1133">Transmembrane helix</keyword>
<feature type="non-terminal residue" evidence="7">
    <location>
        <position position="1"/>
    </location>
</feature>
<sequence>TTITGLILVGLIIDLGGAPNHHRLGFQYWKNPGVFAGAGLEPNNITLDRFLGFLSVIVQAAFSFQGMEIVAIAASETENPRQNIAKAVRRVFYRICIFYILSIFITGLVVPYNDPSLLQFTGTAAQSPYVIAMTRAGIKVLPGIINAGVMTSAFSAANSFLFCSSRILYGLALRGQAPKIFTKCTSTGLPIVAIGFSSVFALLALMNISSGADTVFNWFVNLSTVGSFFGWASINLTYVFFYRGMKYQGIDRTRFHYWNRFQPWLSLWGLTWCIIFILINGFYVFWDFNVFIFLTCYINIPLFLTLYVSWKVVKKTQIWKPNEMVFVM</sequence>
<feature type="transmembrane region" description="Helical" evidence="5">
    <location>
        <begin position="184"/>
        <end position="206"/>
    </location>
</feature>
<dbReference type="Gene3D" id="1.20.1740.10">
    <property type="entry name" value="Amino acid/polyamine transporter I"/>
    <property type="match status" value="1"/>
</dbReference>
<evidence type="ECO:0000256" key="2">
    <source>
        <dbReference type="ARBA" id="ARBA00022692"/>
    </source>
</evidence>
<feature type="domain" description="Amino acid permease/ SLC12A" evidence="6">
    <location>
        <begin position="2"/>
        <end position="318"/>
    </location>
</feature>
<comment type="subcellular location">
    <subcellularLocation>
        <location evidence="1">Membrane</location>
        <topology evidence="1">Multi-pass membrane protein</topology>
    </subcellularLocation>
</comment>
<comment type="caution">
    <text evidence="7">The sequence shown here is derived from an EMBL/GenBank/DDBJ whole genome shotgun (WGS) entry which is preliminary data.</text>
</comment>
<dbReference type="EMBL" id="LVVM01000538">
    <property type="protein sequence ID" value="OJA20469.1"/>
    <property type="molecule type" value="Genomic_DNA"/>
</dbReference>
<dbReference type="InterPro" id="IPR050524">
    <property type="entry name" value="APC_YAT"/>
</dbReference>
<evidence type="ECO:0000256" key="5">
    <source>
        <dbReference type="SAM" id="Phobius"/>
    </source>
</evidence>
<evidence type="ECO:0000313" key="8">
    <source>
        <dbReference type="Proteomes" id="UP000183567"/>
    </source>
</evidence>
<feature type="non-terminal residue" evidence="7">
    <location>
        <position position="328"/>
    </location>
</feature>
<dbReference type="Pfam" id="PF00324">
    <property type="entry name" value="AA_permease"/>
    <property type="match status" value="1"/>
</dbReference>
<evidence type="ECO:0000259" key="6">
    <source>
        <dbReference type="Pfam" id="PF00324"/>
    </source>
</evidence>
<feature type="transmembrane region" description="Helical" evidence="5">
    <location>
        <begin position="291"/>
        <end position="310"/>
    </location>
</feature>
<accession>A0A1J8QHU8</accession>
<dbReference type="STRING" id="180088.A0A1J8QHU8"/>
<evidence type="ECO:0000256" key="3">
    <source>
        <dbReference type="ARBA" id="ARBA00022989"/>
    </source>
</evidence>
<dbReference type="PANTHER" id="PTHR43341:SF4">
    <property type="entry name" value="ARGININE PERMEASE CAN1-RELATED"/>
    <property type="match status" value="1"/>
</dbReference>
<dbReference type="GO" id="GO:0016020">
    <property type="term" value="C:membrane"/>
    <property type="evidence" value="ECO:0007669"/>
    <property type="project" value="UniProtKB-SubCell"/>
</dbReference>
<proteinExistence type="predicted"/>
<feature type="transmembrane region" description="Helical" evidence="5">
    <location>
        <begin position="218"/>
        <end position="242"/>
    </location>
</feature>
<name>A0A1J8QHU8_9AGAM</name>
<dbReference type="InterPro" id="IPR004841">
    <property type="entry name" value="AA-permease/SLC12A_dom"/>
</dbReference>
<keyword evidence="8" id="KW-1185">Reference proteome</keyword>
<dbReference type="OrthoDB" id="2670790at2759"/>
<evidence type="ECO:0000256" key="4">
    <source>
        <dbReference type="ARBA" id="ARBA00023136"/>
    </source>
</evidence>
<protein>
    <recommendedName>
        <fullName evidence="6">Amino acid permease/ SLC12A domain-containing protein</fullName>
    </recommendedName>
</protein>
<dbReference type="PANTHER" id="PTHR43341">
    <property type="entry name" value="AMINO ACID PERMEASE"/>
    <property type="match status" value="1"/>
</dbReference>
<feature type="transmembrane region" description="Helical" evidence="5">
    <location>
        <begin position="143"/>
        <end position="163"/>
    </location>
</feature>
<keyword evidence="2 5" id="KW-0812">Transmembrane</keyword>
<organism evidence="7 8">
    <name type="scientific">Rhizopogon vesiculosus</name>
    <dbReference type="NCBI Taxonomy" id="180088"/>
    <lineage>
        <taxon>Eukaryota</taxon>
        <taxon>Fungi</taxon>
        <taxon>Dikarya</taxon>
        <taxon>Basidiomycota</taxon>
        <taxon>Agaricomycotina</taxon>
        <taxon>Agaricomycetes</taxon>
        <taxon>Agaricomycetidae</taxon>
        <taxon>Boletales</taxon>
        <taxon>Suillineae</taxon>
        <taxon>Rhizopogonaceae</taxon>
        <taxon>Rhizopogon</taxon>
    </lineage>
</organism>
<evidence type="ECO:0000256" key="1">
    <source>
        <dbReference type="ARBA" id="ARBA00004141"/>
    </source>
</evidence>